<evidence type="ECO:0000256" key="6">
    <source>
        <dbReference type="ARBA" id="ARBA00038938"/>
    </source>
</evidence>
<protein>
    <recommendedName>
        <fullName evidence="7">dCMP deaminase</fullName>
        <ecNumber evidence="6">3.5.4.12</ecNumber>
    </recommendedName>
    <alternativeName>
        <fullName evidence="7">dCMP deaminase</fullName>
    </alternativeName>
</protein>
<dbReference type="InterPro" id="IPR016192">
    <property type="entry name" value="APOBEC/CMP_deaminase_Zn-bd"/>
</dbReference>
<evidence type="ECO:0000256" key="5">
    <source>
        <dbReference type="ARBA" id="ARBA00022833"/>
    </source>
</evidence>
<dbReference type="OrthoDB" id="6710946at2759"/>
<comment type="similarity">
    <text evidence="1">Belongs to the cytidine and deoxycytidylate deaminase family.</text>
</comment>
<dbReference type="InterPro" id="IPR016193">
    <property type="entry name" value="Cytidine_deaminase-like"/>
</dbReference>
<evidence type="ECO:0000259" key="8">
    <source>
        <dbReference type="PROSITE" id="PS51747"/>
    </source>
</evidence>
<evidence type="ECO:0000313" key="9">
    <source>
        <dbReference type="Proteomes" id="UP000322000"/>
    </source>
</evidence>
<dbReference type="PANTHER" id="PTHR11086:SF18">
    <property type="entry name" value="DEOXYCYTIDYLATE DEAMINASE"/>
    <property type="match status" value="1"/>
</dbReference>
<dbReference type="GO" id="GO:0005737">
    <property type="term" value="C:cytoplasm"/>
    <property type="evidence" value="ECO:0007669"/>
    <property type="project" value="TreeGrafter"/>
</dbReference>
<proteinExistence type="inferred from homology"/>
<keyword evidence="4" id="KW-0378">Hydrolase</keyword>
<dbReference type="AlphaFoldDB" id="A0A7E5W7F5"/>
<dbReference type="Gene3D" id="3.40.140.10">
    <property type="entry name" value="Cytidine Deaminase, domain 2"/>
    <property type="match status" value="1"/>
</dbReference>
<dbReference type="SUPFAM" id="SSF53927">
    <property type="entry name" value="Cytidine deaminase-like"/>
    <property type="match status" value="1"/>
</dbReference>
<sequence length="150" mass="17017">MGLALLTAQRSKDGRLQVGACIVNDEDKIVSLGYNGMPHDRHDLFSWNDNTKSYICHAEMNAVLNAKGADLKGCTLYLNMYPCVECSKIITQSGITTIVYLLDEKADQWVQKPKYKKAREFDAELETKGLIKIRKYKAKKTRPSIQINFI</sequence>
<dbReference type="Pfam" id="PF00383">
    <property type="entry name" value="dCMP_cyt_deam_1"/>
    <property type="match status" value="1"/>
</dbReference>
<dbReference type="GO" id="GO:0004132">
    <property type="term" value="F:dCMP deaminase activity"/>
    <property type="evidence" value="ECO:0007669"/>
    <property type="project" value="TreeGrafter"/>
</dbReference>
<keyword evidence="3" id="KW-0545">Nucleotide biosynthesis</keyword>
<evidence type="ECO:0000313" key="10">
    <source>
        <dbReference type="RefSeq" id="XP_026736585.1"/>
    </source>
</evidence>
<dbReference type="InParanoid" id="A0A7E5W7F5"/>
<keyword evidence="2" id="KW-0479">Metal-binding</keyword>
<dbReference type="FunCoup" id="A0A7E5W7F5">
    <property type="interactions" value="709"/>
</dbReference>
<dbReference type="GeneID" id="113500112"/>
<dbReference type="PROSITE" id="PS51747">
    <property type="entry name" value="CYT_DCMP_DEAMINASES_2"/>
    <property type="match status" value="1"/>
</dbReference>
<keyword evidence="5" id="KW-0862">Zinc</keyword>
<dbReference type="KEGG" id="tnl:113500112"/>
<evidence type="ECO:0000256" key="2">
    <source>
        <dbReference type="ARBA" id="ARBA00022723"/>
    </source>
</evidence>
<evidence type="ECO:0000256" key="1">
    <source>
        <dbReference type="ARBA" id="ARBA00006576"/>
    </source>
</evidence>
<reference evidence="10" key="1">
    <citation type="submission" date="2025-08" db="UniProtKB">
        <authorList>
            <consortium name="RefSeq"/>
        </authorList>
    </citation>
    <scope>IDENTIFICATION</scope>
</reference>
<evidence type="ECO:0000256" key="7">
    <source>
        <dbReference type="ARBA" id="ARBA00041763"/>
    </source>
</evidence>
<name>A0A7E5W7F5_TRINI</name>
<feature type="domain" description="CMP/dCMP-type deaminase" evidence="8">
    <location>
        <begin position="1"/>
        <end position="121"/>
    </location>
</feature>
<dbReference type="GO" id="GO:0008270">
    <property type="term" value="F:zinc ion binding"/>
    <property type="evidence" value="ECO:0007669"/>
    <property type="project" value="InterPro"/>
</dbReference>
<dbReference type="InterPro" id="IPR015517">
    <property type="entry name" value="dCMP_deaminase-rel"/>
</dbReference>
<dbReference type="InterPro" id="IPR002125">
    <property type="entry name" value="CMP_dCMP_dom"/>
</dbReference>
<keyword evidence="9" id="KW-1185">Reference proteome</keyword>
<organism evidence="9 10">
    <name type="scientific">Trichoplusia ni</name>
    <name type="common">Cabbage looper</name>
    <dbReference type="NCBI Taxonomy" id="7111"/>
    <lineage>
        <taxon>Eukaryota</taxon>
        <taxon>Metazoa</taxon>
        <taxon>Ecdysozoa</taxon>
        <taxon>Arthropoda</taxon>
        <taxon>Hexapoda</taxon>
        <taxon>Insecta</taxon>
        <taxon>Pterygota</taxon>
        <taxon>Neoptera</taxon>
        <taxon>Endopterygota</taxon>
        <taxon>Lepidoptera</taxon>
        <taxon>Glossata</taxon>
        <taxon>Ditrysia</taxon>
        <taxon>Noctuoidea</taxon>
        <taxon>Noctuidae</taxon>
        <taxon>Plusiinae</taxon>
        <taxon>Trichoplusia</taxon>
    </lineage>
</organism>
<dbReference type="PANTHER" id="PTHR11086">
    <property type="entry name" value="DEOXYCYTIDYLATE DEAMINASE-RELATED"/>
    <property type="match status" value="1"/>
</dbReference>
<dbReference type="EC" id="3.5.4.12" evidence="6"/>
<accession>A0A7E5W7F5</accession>
<dbReference type="Proteomes" id="UP000322000">
    <property type="component" value="Chromosome 13"/>
</dbReference>
<evidence type="ECO:0000256" key="3">
    <source>
        <dbReference type="ARBA" id="ARBA00022727"/>
    </source>
</evidence>
<dbReference type="PROSITE" id="PS00903">
    <property type="entry name" value="CYT_DCMP_DEAMINASES_1"/>
    <property type="match status" value="1"/>
</dbReference>
<dbReference type="RefSeq" id="XP_026736585.1">
    <property type="nucleotide sequence ID" value="XM_026880784.1"/>
</dbReference>
<evidence type="ECO:0000256" key="4">
    <source>
        <dbReference type="ARBA" id="ARBA00022801"/>
    </source>
</evidence>
<gene>
    <name evidence="10" type="primary">LOC113500112</name>
</gene>